<gene>
    <name evidence="10" type="primary">alr</name>
    <name evidence="10" type="ORF">BHV28_01510</name>
</gene>
<comment type="similarity">
    <text evidence="6">Belongs to the alanine racemase family.</text>
</comment>
<dbReference type="InterPro" id="IPR000821">
    <property type="entry name" value="Ala_racemase"/>
</dbReference>
<dbReference type="KEGG" id="thd:BHV28_01510"/>
<evidence type="ECO:0000256" key="8">
    <source>
        <dbReference type="PIRSR" id="PIRSR600821-52"/>
    </source>
</evidence>
<evidence type="ECO:0000256" key="7">
    <source>
        <dbReference type="PIRSR" id="PIRSR600821-50"/>
    </source>
</evidence>
<comment type="catalytic activity">
    <reaction evidence="1 6">
        <text>L-alanine = D-alanine</text>
        <dbReference type="Rhea" id="RHEA:20249"/>
        <dbReference type="ChEBI" id="CHEBI:57416"/>
        <dbReference type="ChEBI" id="CHEBI:57972"/>
        <dbReference type="EC" id="5.1.1.1"/>
    </reaction>
</comment>
<feature type="domain" description="Alanine racemase C-terminal" evidence="9">
    <location>
        <begin position="248"/>
        <end position="374"/>
    </location>
</feature>
<dbReference type="Proteomes" id="UP000188912">
    <property type="component" value="Chromosome"/>
</dbReference>
<dbReference type="AlphaFoldDB" id="A0A1U9JSN2"/>
<dbReference type="GO" id="GO:0008784">
    <property type="term" value="F:alanine racemase activity"/>
    <property type="evidence" value="ECO:0007669"/>
    <property type="project" value="UniProtKB-UniRule"/>
</dbReference>
<evidence type="ECO:0000313" key="11">
    <source>
        <dbReference type="Proteomes" id="UP000188912"/>
    </source>
</evidence>
<dbReference type="GO" id="GO:0005829">
    <property type="term" value="C:cytosol"/>
    <property type="evidence" value="ECO:0007669"/>
    <property type="project" value="TreeGrafter"/>
</dbReference>
<dbReference type="InterPro" id="IPR011079">
    <property type="entry name" value="Ala_racemase_C"/>
</dbReference>
<sequence>MKHFPETDMNEDERACGAVLSIDLDALRHNYLTLCQQARPAQVSAVVKADAYGTGANHVAPVLYEAGCRVFFVAQLAEAFSLRKILAPDATIAVLNDIQPGMAAATAEAGILPVINSLDSAAEWLALCRSRQQKLPALVQIDTGMARLGLSLAELAGTDTLHDLFSAADIRFIISHLACGDEPDSSMNAAQLEHFKNLIAALPARPLALANSGGVFLGKDYCFNLVRPGIALYGIDPLKRRKTPLRPVVRLEARVIQTRQVPAHTKIGYGSTFTTQRPSWVSTIAVGYADGWLRCLSNKGAAWYKGTRLPIIGRVSMDSITLDTTALKKAPLKRGDLVELIGPQQSVEDVARDAGTIPYEILTSLGPRYARHYLRPR</sequence>
<comment type="pathway">
    <text evidence="6">Amino-acid biosynthesis; D-alanine biosynthesis; D-alanine from L-alanine: step 1/1.</text>
</comment>
<dbReference type="InterPro" id="IPR001608">
    <property type="entry name" value="Ala_racemase_N"/>
</dbReference>
<dbReference type="PRINTS" id="PR00992">
    <property type="entry name" value="ALARACEMASE"/>
</dbReference>
<dbReference type="SMART" id="SM01005">
    <property type="entry name" value="Ala_racemase_C"/>
    <property type="match status" value="1"/>
</dbReference>
<keyword evidence="11" id="KW-1185">Reference proteome</keyword>
<feature type="modified residue" description="N6-(pyridoxal phosphate)lysine" evidence="6 7">
    <location>
        <position position="48"/>
    </location>
</feature>
<dbReference type="Pfam" id="PF00842">
    <property type="entry name" value="Ala_racemase_C"/>
    <property type="match status" value="1"/>
</dbReference>
<feature type="active site" description="Proton acceptor; specific for D-alanine" evidence="6">
    <location>
        <position position="48"/>
    </location>
</feature>
<dbReference type="NCBIfam" id="TIGR00492">
    <property type="entry name" value="alr"/>
    <property type="match status" value="1"/>
</dbReference>
<dbReference type="Gene3D" id="2.40.37.10">
    <property type="entry name" value="Lyase, Ornithine Decarboxylase, Chain A, domain 1"/>
    <property type="match status" value="1"/>
</dbReference>
<dbReference type="UniPathway" id="UPA00042">
    <property type="reaction ID" value="UER00497"/>
</dbReference>
<feature type="binding site" evidence="6 8">
    <location>
        <position position="317"/>
    </location>
    <ligand>
        <name>substrate</name>
    </ligand>
</feature>
<evidence type="ECO:0000259" key="9">
    <source>
        <dbReference type="SMART" id="SM01005"/>
    </source>
</evidence>
<dbReference type="Pfam" id="PF01168">
    <property type="entry name" value="Ala_racemase_N"/>
    <property type="match status" value="1"/>
</dbReference>
<reference evidence="10 11" key="2">
    <citation type="journal article" date="2016" name="Sci. Rep.">
        <title>The genome of Rhizobiales bacteria in predatory ants reveals urease gene functions but no genes for nitrogen fixation.</title>
        <authorList>
            <person name="Neuvonen M.M."/>
            <person name="Tamarit D."/>
            <person name="Naslund K."/>
            <person name="Liebig J."/>
            <person name="Feldhaar H."/>
            <person name="Moran N.A."/>
            <person name="Guy L."/>
            <person name="Andersson S.G."/>
        </authorList>
    </citation>
    <scope>NUCLEOTIDE SEQUENCE [LARGE SCALE GENOMIC DNA]</scope>
    <source>
        <strain evidence="10 11">Hsal</strain>
    </source>
</reference>
<dbReference type="SUPFAM" id="SSF51419">
    <property type="entry name" value="PLP-binding barrel"/>
    <property type="match status" value="1"/>
</dbReference>
<evidence type="ECO:0000256" key="4">
    <source>
        <dbReference type="ARBA" id="ARBA00022898"/>
    </source>
</evidence>
<comment type="function">
    <text evidence="6">Catalyzes the interconversion of L-alanine and D-alanine. May also act on other amino acids.</text>
</comment>
<dbReference type="InterPro" id="IPR009006">
    <property type="entry name" value="Ala_racemase/Decarboxylase_C"/>
</dbReference>
<evidence type="ECO:0000313" key="10">
    <source>
        <dbReference type="EMBL" id="AQS40876.1"/>
    </source>
</evidence>
<feature type="active site" description="Proton acceptor; specific for L-alanine" evidence="6">
    <location>
        <position position="269"/>
    </location>
</feature>
<evidence type="ECO:0000256" key="2">
    <source>
        <dbReference type="ARBA" id="ARBA00001933"/>
    </source>
</evidence>
<evidence type="ECO:0000256" key="3">
    <source>
        <dbReference type="ARBA" id="ARBA00013089"/>
    </source>
</evidence>
<evidence type="ECO:0000256" key="6">
    <source>
        <dbReference type="HAMAP-Rule" id="MF_01201"/>
    </source>
</evidence>
<reference evidence="10 11" key="1">
    <citation type="journal article" date="2010" name="Science">
        <title>Genomic comparison of the ants Camponotus floridanus and Harpegnathos saltator.</title>
        <authorList>
            <person name="Bonasio R."/>
            <person name="Zhang G."/>
            <person name="Ye C."/>
            <person name="Mutti N.S."/>
            <person name="Fang X."/>
            <person name="Qin N."/>
            <person name="Donahue G."/>
            <person name="Yang P."/>
            <person name="Li Q."/>
            <person name="Li C."/>
            <person name="Zhang P."/>
            <person name="Huang Z."/>
            <person name="Berger S.L."/>
            <person name="Reinberg D."/>
            <person name="Wang J."/>
            <person name="Liebig J."/>
        </authorList>
    </citation>
    <scope>NUCLEOTIDE SEQUENCE [LARGE SCALE GENOMIC DNA]</scope>
    <source>
        <strain evidence="10 11">Hsal</strain>
    </source>
</reference>
<comment type="cofactor">
    <cofactor evidence="2 6 7">
        <name>pyridoxal 5'-phosphate</name>
        <dbReference type="ChEBI" id="CHEBI:597326"/>
    </cofactor>
</comment>
<dbReference type="PANTHER" id="PTHR30511">
    <property type="entry name" value="ALANINE RACEMASE"/>
    <property type="match status" value="1"/>
</dbReference>
<proteinExistence type="inferred from homology"/>
<keyword evidence="5 6" id="KW-0413">Isomerase</keyword>
<feature type="binding site" evidence="6 8">
    <location>
        <position position="147"/>
    </location>
    <ligand>
        <name>substrate</name>
    </ligand>
</feature>
<dbReference type="CDD" id="cd00430">
    <property type="entry name" value="PLPDE_III_AR"/>
    <property type="match status" value="1"/>
</dbReference>
<protein>
    <recommendedName>
        <fullName evidence="3 6">Alanine racemase</fullName>
        <ecNumber evidence="3 6">5.1.1.1</ecNumber>
    </recommendedName>
</protein>
<dbReference type="InterPro" id="IPR029066">
    <property type="entry name" value="PLP-binding_barrel"/>
</dbReference>
<dbReference type="GO" id="GO:0030632">
    <property type="term" value="P:D-alanine biosynthetic process"/>
    <property type="evidence" value="ECO:0007669"/>
    <property type="project" value="UniProtKB-UniRule"/>
</dbReference>
<dbReference type="HAMAP" id="MF_01201">
    <property type="entry name" value="Ala_racemase"/>
    <property type="match status" value="1"/>
</dbReference>
<dbReference type="Gene3D" id="3.20.20.10">
    <property type="entry name" value="Alanine racemase"/>
    <property type="match status" value="1"/>
</dbReference>
<dbReference type="GO" id="GO:0030170">
    <property type="term" value="F:pyridoxal phosphate binding"/>
    <property type="evidence" value="ECO:0007669"/>
    <property type="project" value="UniProtKB-UniRule"/>
</dbReference>
<dbReference type="PANTHER" id="PTHR30511:SF0">
    <property type="entry name" value="ALANINE RACEMASE, CATABOLIC-RELATED"/>
    <property type="match status" value="1"/>
</dbReference>
<dbReference type="EMBL" id="CP017315">
    <property type="protein sequence ID" value="AQS40876.1"/>
    <property type="molecule type" value="Genomic_DNA"/>
</dbReference>
<dbReference type="STRING" id="1902579.BHV28_01510"/>
<evidence type="ECO:0000256" key="1">
    <source>
        <dbReference type="ARBA" id="ARBA00000316"/>
    </source>
</evidence>
<dbReference type="SUPFAM" id="SSF50621">
    <property type="entry name" value="Alanine racemase C-terminal domain-like"/>
    <property type="match status" value="1"/>
</dbReference>
<keyword evidence="4 6" id="KW-0663">Pyridoxal phosphate</keyword>
<organism evidence="10 11">
    <name type="scientific">Candidatus Tokpelaia hoelldobleri</name>
    <dbReference type="NCBI Taxonomy" id="1902579"/>
    <lineage>
        <taxon>Bacteria</taxon>
        <taxon>Pseudomonadati</taxon>
        <taxon>Pseudomonadota</taxon>
        <taxon>Alphaproteobacteria</taxon>
        <taxon>Hyphomicrobiales</taxon>
        <taxon>Candidatus Tokpelaia</taxon>
    </lineage>
</organism>
<name>A0A1U9JSN2_9HYPH</name>
<accession>A0A1U9JSN2</accession>
<dbReference type="EC" id="5.1.1.1" evidence="3 6"/>
<evidence type="ECO:0000256" key="5">
    <source>
        <dbReference type="ARBA" id="ARBA00023235"/>
    </source>
</evidence>